<dbReference type="InterPro" id="IPR003782">
    <property type="entry name" value="SCO1/SenC"/>
</dbReference>
<dbReference type="PROSITE" id="PS51352">
    <property type="entry name" value="THIOREDOXIN_2"/>
    <property type="match status" value="1"/>
</dbReference>
<evidence type="ECO:0000313" key="7">
    <source>
        <dbReference type="Proteomes" id="UP000094769"/>
    </source>
</evidence>
<dbReference type="CDD" id="cd02968">
    <property type="entry name" value="SCO"/>
    <property type="match status" value="1"/>
</dbReference>
<name>A0A7Z0VP23_9GAMM</name>
<dbReference type="Pfam" id="PF02630">
    <property type="entry name" value="SCO1-SenC"/>
    <property type="match status" value="1"/>
</dbReference>
<proteinExistence type="inferred from homology"/>
<dbReference type="OrthoDB" id="9790194at2"/>
<feature type="domain" description="Thioredoxin" evidence="5">
    <location>
        <begin position="39"/>
        <end position="201"/>
    </location>
</feature>
<evidence type="ECO:0000256" key="4">
    <source>
        <dbReference type="PIRSR" id="PIRSR603782-2"/>
    </source>
</evidence>
<evidence type="ECO:0000259" key="5">
    <source>
        <dbReference type="PROSITE" id="PS51352"/>
    </source>
</evidence>
<dbReference type="InterPro" id="IPR036249">
    <property type="entry name" value="Thioredoxin-like_sf"/>
</dbReference>
<dbReference type="PANTHER" id="PTHR12151">
    <property type="entry name" value="ELECTRON TRANSPORT PROTIN SCO1/SENC FAMILY MEMBER"/>
    <property type="match status" value="1"/>
</dbReference>
<evidence type="ECO:0000256" key="1">
    <source>
        <dbReference type="ARBA" id="ARBA00010996"/>
    </source>
</evidence>
<sequence>MQRTALYTAIALAGGVLIWLLLFWSPVAQEEHVIIDPKISPEPTGGDFSLTSYRGPVSLSDYRGKVVLLYFGYTWCPDICPTNLALMSTTLSAMNDVDRDRIQPLFVSVDPERDTPQRLREYVEYFHPSILGLTGSRHMIDDIVERYGGAYRIVDKKGDEPYVVDHTADTYIIDSQGKLVRRMAHGSSVEELLGAIQPLLQENLSR</sequence>
<evidence type="ECO:0000313" key="6">
    <source>
        <dbReference type="EMBL" id="ODJ88711.1"/>
    </source>
</evidence>
<keyword evidence="2 3" id="KW-0186">Copper</keyword>
<dbReference type="InterPro" id="IPR013766">
    <property type="entry name" value="Thioredoxin_domain"/>
</dbReference>
<feature type="binding site" evidence="3">
    <location>
        <position position="166"/>
    </location>
    <ligand>
        <name>Cu cation</name>
        <dbReference type="ChEBI" id="CHEBI:23378"/>
    </ligand>
</feature>
<evidence type="ECO:0000256" key="2">
    <source>
        <dbReference type="ARBA" id="ARBA00023008"/>
    </source>
</evidence>
<dbReference type="EMBL" id="MARB01000004">
    <property type="protein sequence ID" value="ODJ88711.1"/>
    <property type="molecule type" value="Genomic_DNA"/>
</dbReference>
<dbReference type="PANTHER" id="PTHR12151:SF25">
    <property type="entry name" value="LINALOOL DEHYDRATASE_ISOMERASE DOMAIN-CONTAINING PROTEIN"/>
    <property type="match status" value="1"/>
</dbReference>
<gene>
    <name evidence="6" type="ORF">CODIS_08030</name>
</gene>
<dbReference type="AlphaFoldDB" id="A0A7Z0VP23"/>
<keyword evidence="4" id="KW-1015">Disulfide bond</keyword>
<dbReference type="FunFam" id="3.40.30.10:FF:000013">
    <property type="entry name" value="Blast:Protein SCO1 homolog, mitochondrial"/>
    <property type="match status" value="1"/>
</dbReference>
<comment type="similarity">
    <text evidence="1">Belongs to the SCO1/2 family.</text>
</comment>
<dbReference type="GO" id="GO:0046872">
    <property type="term" value="F:metal ion binding"/>
    <property type="evidence" value="ECO:0007669"/>
    <property type="project" value="UniProtKB-KW"/>
</dbReference>
<dbReference type="Gene3D" id="3.40.30.10">
    <property type="entry name" value="Glutaredoxin"/>
    <property type="match status" value="1"/>
</dbReference>
<organism evidence="6 7">
    <name type="scientific">Candidatus Thiodiazotropha endolucinida</name>
    <dbReference type="NCBI Taxonomy" id="1655433"/>
    <lineage>
        <taxon>Bacteria</taxon>
        <taxon>Pseudomonadati</taxon>
        <taxon>Pseudomonadota</taxon>
        <taxon>Gammaproteobacteria</taxon>
        <taxon>Chromatiales</taxon>
        <taxon>Sedimenticolaceae</taxon>
        <taxon>Candidatus Thiodiazotropha</taxon>
    </lineage>
</organism>
<keyword evidence="7" id="KW-1185">Reference proteome</keyword>
<reference evidence="6 7" key="1">
    <citation type="submission" date="2016-06" db="EMBL/GenBank/DDBJ databases">
        <title>Genome sequence of endosymbiont of Candidatus Endolucinida thiodiazotropha.</title>
        <authorList>
            <person name="Poehlein A."/>
            <person name="Koenig S."/>
            <person name="Heiden S.E."/>
            <person name="Thuermer A."/>
            <person name="Voget S."/>
            <person name="Daniel R."/>
            <person name="Markert S."/>
            <person name="Gros O."/>
            <person name="Schweder T."/>
        </authorList>
    </citation>
    <scope>NUCLEOTIDE SEQUENCE [LARGE SCALE GENOMIC DNA]</scope>
    <source>
        <strain evidence="6 7">COS</strain>
    </source>
</reference>
<feature type="binding site" evidence="3">
    <location>
        <position position="80"/>
    </location>
    <ligand>
        <name>Cu cation</name>
        <dbReference type="ChEBI" id="CHEBI:23378"/>
    </ligand>
</feature>
<dbReference type="Proteomes" id="UP000094769">
    <property type="component" value="Unassembled WGS sequence"/>
</dbReference>
<feature type="binding site" evidence="3">
    <location>
        <position position="76"/>
    </location>
    <ligand>
        <name>Cu cation</name>
        <dbReference type="ChEBI" id="CHEBI:23378"/>
    </ligand>
</feature>
<dbReference type="SUPFAM" id="SSF52833">
    <property type="entry name" value="Thioredoxin-like"/>
    <property type="match status" value="1"/>
</dbReference>
<evidence type="ECO:0000256" key="3">
    <source>
        <dbReference type="PIRSR" id="PIRSR603782-1"/>
    </source>
</evidence>
<feature type="disulfide bond" description="Redox-active" evidence="4">
    <location>
        <begin position="76"/>
        <end position="80"/>
    </location>
</feature>
<comment type="caution">
    <text evidence="6">The sequence shown here is derived from an EMBL/GenBank/DDBJ whole genome shotgun (WGS) entry which is preliminary data.</text>
</comment>
<accession>A0A7Z0VP23</accession>
<dbReference type="RefSeq" id="WP_069121548.1">
    <property type="nucleotide sequence ID" value="NZ_MARB01000004.1"/>
</dbReference>
<keyword evidence="3" id="KW-0479">Metal-binding</keyword>
<protein>
    <recommendedName>
        <fullName evidence="5">Thioredoxin domain-containing protein</fullName>
    </recommendedName>
</protein>